<reference evidence="4 5" key="1">
    <citation type="submission" date="2023-02" db="EMBL/GenBank/DDBJ databases">
        <title>Microbacterium betulae sp. nov., isolated from birch wood.</title>
        <authorList>
            <person name="Pasciak M."/>
            <person name="Pawlik K.J."/>
            <person name="Martynowski D."/>
            <person name="Laczmanski L."/>
            <person name="Ciekot J."/>
            <person name="Szponar B."/>
            <person name="Wojcik-Fatla A."/>
            <person name="Mackiewicz B."/>
            <person name="Farian E."/>
            <person name="Cholewa G."/>
            <person name="Cholewa A."/>
            <person name="Dutkiewicz J."/>
        </authorList>
    </citation>
    <scope>NUCLEOTIDE SEQUENCE [LARGE SCALE GENOMIC DNA]</scope>
    <source>
        <strain evidence="4 5">AB</strain>
    </source>
</reference>
<accession>A0AA97FKR8</accession>
<keyword evidence="1 2" id="KW-0238">DNA-binding</keyword>
<keyword evidence="5" id="KW-1185">Reference proteome</keyword>
<dbReference type="Gene3D" id="2.40.50.140">
    <property type="entry name" value="Nucleic acid-binding proteins"/>
    <property type="match status" value="1"/>
</dbReference>
<dbReference type="EMBL" id="CP118157">
    <property type="protein sequence ID" value="WOF24603.1"/>
    <property type="molecule type" value="Genomic_DNA"/>
</dbReference>
<sequence length="167" mass="18599">MAIKTSSAMNGFISDDPRLTYGQDGTPRFYARVGVKHFERLGDGKFKRLSNSYHDLIQFGSAAELSYERFSKGDEFVAQGQVRDYTRDVDGQERTDEQFVATRISHDPNTTTYTVERRAPDAERDAPQRESVDRDGADRDGADRQARLGSAEPVAQDTAATAEAVAR</sequence>
<feature type="compositionally biased region" description="Low complexity" evidence="3">
    <location>
        <begin position="154"/>
        <end position="167"/>
    </location>
</feature>
<evidence type="ECO:0000256" key="2">
    <source>
        <dbReference type="PROSITE-ProRule" id="PRU00252"/>
    </source>
</evidence>
<organism evidence="4 5">
    <name type="scientific">Microbacterium betulae</name>
    <dbReference type="NCBI Taxonomy" id="2981139"/>
    <lineage>
        <taxon>Bacteria</taxon>
        <taxon>Bacillati</taxon>
        <taxon>Actinomycetota</taxon>
        <taxon>Actinomycetes</taxon>
        <taxon>Micrococcales</taxon>
        <taxon>Microbacteriaceae</taxon>
        <taxon>Microbacterium</taxon>
    </lineage>
</organism>
<dbReference type="InterPro" id="IPR012340">
    <property type="entry name" value="NA-bd_OB-fold"/>
</dbReference>
<feature type="compositionally biased region" description="Basic and acidic residues" evidence="3">
    <location>
        <begin position="115"/>
        <end position="146"/>
    </location>
</feature>
<evidence type="ECO:0000313" key="4">
    <source>
        <dbReference type="EMBL" id="WOF24603.1"/>
    </source>
</evidence>
<dbReference type="RefSeq" id="WP_317141076.1">
    <property type="nucleotide sequence ID" value="NZ_CP118157.1"/>
</dbReference>
<feature type="region of interest" description="Disordered" evidence="3">
    <location>
        <begin position="89"/>
        <end position="167"/>
    </location>
</feature>
<protein>
    <submittedName>
        <fullName evidence="4">Single-stranded DNA-binding protein</fullName>
    </submittedName>
</protein>
<dbReference type="InterPro" id="IPR000424">
    <property type="entry name" value="Primosome_PriB/ssb"/>
</dbReference>
<dbReference type="KEGG" id="mbet:N8K70_08110"/>
<proteinExistence type="predicted"/>
<dbReference type="SUPFAM" id="SSF50249">
    <property type="entry name" value="Nucleic acid-binding proteins"/>
    <property type="match status" value="1"/>
</dbReference>
<dbReference type="AlphaFoldDB" id="A0AA97FKR8"/>
<dbReference type="Proteomes" id="UP001305498">
    <property type="component" value="Chromosome"/>
</dbReference>
<evidence type="ECO:0000256" key="3">
    <source>
        <dbReference type="SAM" id="MobiDB-lite"/>
    </source>
</evidence>
<evidence type="ECO:0000313" key="5">
    <source>
        <dbReference type="Proteomes" id="UP001305498"/>
    </source>
</evidence>
<evidence type="ECO:0000256" key="1">
    <source>
        <dbReference type="ARBA" id="ARBA00023125"/>
    </source>
</evidence>
<dbReference type="PROSITE" id="PS50935">
    <property type="entry name" value="SSB"/>
    <property type="match status" value="1"/>
</dbReference>
<dbReference type="GO" id="GO:0003697">
    <property type="term" value="F:single-stranded DNA binding"/>
    <property type="evidence" value="ECO:0007669"/>
    <property type="project" value="InterPro"/>
</dbReference>
<name>A0AA97FKR8_9MICO</name>
<gene>
    <name evidence="4" type="ORF">N8K70_08110</name>
</gene>